<dbReference type="PANTHER" id="PTHR24305">
    <property type="entry name" value="CYTOCHROME P450"/>
    <property type="match status" value="1"/>
</dbReference>
<evidence type="ECO:0000313" key="10">
    <source>
        <dbReference type="Proteomes" id="UP000235728"/>
    </source>
</evidence>
<feature type="binding site" description="axial binding residue" evidence="7">
    <location>
        <position position="468"/>
    </location>
    <ligand>
        <name>heme</name>
        <dbReference type="ChEBI" id="CHEBI:30413"/>
    </ligand>
    <ligandPart>
        <name>Fe</name>
        <dbReference type="ChEBI" id="CHEBI:18248"/>
    </ligandPart>
</feature>
<dbReference type="GO" id="GO:0020037">
    <property type="term" value="F:heme binding"/>
    <property type="evidence" value="ECO:0007669"/>
    <property type="project" value="InterPro"/>
</dbReference>
<evidence type="ECO:0000256" key="5">
    <source>
        <dbReference type="ARBA" id="ARBA00023004"/>
    </source>
</evidence>
<keyword evidence="9" id="KW-0808">Transferase</keyword>
<dbReference type="OMA" id="TRLWLCK"/>
<dbReference type="PRINTS" id="PR00465">
    <property type="entry name" value="EP450IV"/>
</dbReference>
<keyword evidence="9" id="KW-0489">Methyltransferase</keyword>
<organism evidence="9 10">
    <name type="scientific">Beauveria bassiana</name>
    <name type="common">White muscardine disease fungus</name>
    <name type="synonym">Tritirachium shiotae</name>
    <dbReference type="NCBI Taxonomy" id="176275"/>
    <lineage>
        <taxon>Eukaryota</taxon>
        <taxon>Fungi</taxon>
        <taxon>Dikarya</taxon>
        <taxon>Ascomycota</taxon>
        <taxon>Pezizomycotina</taxon>
        <taxon>Sordariomycetes</taxon>
        <taxon>Hypocreomycetidae</taxon>
        <taxon>Hypocreales</taxon>
        <taxon>Cordycipitaceae</taxon>
        <taxon>Beauveria</taxon>
    </lineage>
</organism>
<gene>
    <name evidence="9" type="primary">PDAT9_4</name>
    <name evidence="9" type="ORF">BM221_008677</name>
</gene>
<keyword evidence="3 7" id="KW-0349">Heme</keyword>
<evidence type="ECO:0000256" key="2">
    <source>
        <dbReference type="ARBA" id="ARBA00010617"/>
    </source>
</evidence>
<dbReference type="Proteomes" id="UP000235728">
    <property type="component" value="Unassembled WGS sequence"/>
</dbReference>
<reference evidence="9 10" key="1">
    <citation type="journal article" date="2016" name="Appl. Microbiol. Biotechnol.">
        <title>Characterization of T-DNA insertion mutants with decreased virulence in the entomopathogenic fungus Beauveria bassiana JEF-007.</title>
        <authorList>
            <person name="Kim S."/>
            <person name="Lee S.J."/>
            <person name="Nai Y.S."/>
            <person name="Yu J.S."/>
            <person name="Lee M.R."/>
            <person name="Yang Y.T."/>
            <person name="Kim J.S."/>
        </authorList>
    </citation>
    <scope>NUCLEOTIDE SEQUENCE [LARGE SCALE GENOMIC DNA]</scope>
    <source>
        <strain evidence="9 10">JEF-007</strain>
    </source>
</reference>
<dbReference type="Gene3D" id="1.10.630.10">
    <property type="entry name" value="Cytochrome P450"/>
    <property type="match status" value="1"/>
</dbReference>
<evidence type="ECO:0000256" key="3">
    <source>
        <dbReference type="ARBA" id="ARBA00022617"/>
    </source>
</evidence>
<name>A0A2N6NDH0_BEABA</name>
<dbReference type="GO" id="GO:0004497">
    <property type="term" value="F:monooxygenase activity"/>
    <property type="evidence" value="ECO:0007669"/>
    <property type="project" value="UniProtKB-KW"/>
</dbReference>
<dbReference type="GO" id="GO:0032259">
    <property type="term" value="P:methylation"/>
    <property type="evidence" value="ECO:0007669"/>
    <property type="project" value="UniProtKB-KW"/>
</dbReference>
<dbReference type="PROSITE" id="PS00086">
    <property type="entry name" value="CYTOCHROME_P450"/>
    <property type="match status" value="1"/>
</dbReference>
<protein>
    <submittedName>
        <fullName evidence="9">Pisatin demethylase</fullName>
    </submittedName>
</protein>
<keyword evidence="8" id="KW-0560">Oxidoreductase</keyword>
<evidence type="ECO:0000256" key="7">
    <source>
        <dbReference type="PIRSR" id="PIRSR602403-1"/>
    </source>
</evidence>
<dbReference type="InterPro" id="IPR017972">
    <property type="entry name" value="Cyt_P450_CS"/>
</dbReference>
<comment type="similarity">
    <text evidence="2 8">Belongs to the cytochrome P450 family.</text>
</comment>
<accession>A0A2N6NDH0</accession>
<dbReference type="GO" id="GO:0005506">
    <property type="term" value="F:iron ion binding"/>
    <property type="evidence" value="ECO:0007669"/>
    <property type="project" value="InterPro"/>
</dbReference>
<dbReference type="SUPFAM" id="SSF48264">
    <property type="entry name" value="Cytochrome P450"/>
    <property type="match status" value="1"/>
</dbReference>
<dbReference type="InterPro" id="IPR002403">
    <property type="entry name" value="Cyt_P450_E_grp-IV"/>
</dbReference>
<evidence type="ECO:0000256" key="6">
    <source>
        <dbReference type="ARBA" id="ARBA00023033"/>
    </source>
</evidence>
<dbReference type="PRINTS" id="PR00385">
    <property type="entry name" value="P450"/>
</dbReference>
<dbReference type="CDD" id="cd11060">
    <property type="entry name" value="CYP57A1-like"/>
    <property type="match status" value="1"/>
</dbReference>
<sequence>MYNLSLVGPCWCVVERQTSWKLQSRSLLPLNAIESPLNTSFVLAITALLTLPLILAARKLLTARCHLRDFPGPFWAAYTRLWLCKTLASGNSAQIFVNVNHTHGSIARVGPNHLVTSDPDLTRQILAVGTTWRRAPSYDALRIDPRVSNIVSERDPRVHNAMRRRMAPGYAGKDIQGLEHAVDERIGAFISRIEKHWVSDAGMTKSFDIAKRIQFFTLDTIAHLCFGKPLGFVESDLDKHNFIATLEEQLPFLQYFLVILTLNTVLRWIAAVPWISRKVIDDRLNESEKPQPDMLGSFLKHGLGPDEAEMEMSITLIAGSDTTATALRATLLSIISTPTVYQRLINEIDAAEAKGRLSHPVRNGEAQKLPYLQAVIREGLRRFPPVTQLREREAPPEGLELPDGRRIPGGTFVGLNAWGTQLNPVFGADAHVFRPERWLPESYDDGGQRLAAMSKVHELIFGHGMTRCLGISIAMMNINKMLVENIN</sequence>
<dbReference type="EMBL" id="MRVG01000010">
    <property type="protein sequence ID" value="PMB65321.1"/>
    <property type="molecule type" value="Genomic_DNA"/>
</dbReference>
<comment type="caution">
    <text evidence="9">The sequence shown here is derived from an EMBL/GenBank/DDBJ whole genome shotgun (WGS) entry which is preliminary data.</text>
</comment>
<evidence type="ECO:0000256" key="4">
    <source>
        <dbReference type="ARBA" id="ARBA00022723"/>
    </source>
</evidence>
<keyword evidence="5 7" id="KW-0408">Iron</keyword>
<evidence type="ECO:0000256" key="1">
    <source>
        <dbReference type="ARBA" id="ARBA00001971"/>
    </source>
</evidence>
<dbReference type="InterPro" id="IPR050121">
    <property type="entry name" value="Cytochrome_P450_monoxygenase"/>
</dbReference>
<keyword evidence="4 7" id="KW-0479">Metal-binding</keyword>
<evidence type="ECO:0000256" key="8">
    <source>
        <dbReference type="RuleBase" id="RU000461"/>
    </source>
</evidence>
<comment type="cofactor">
    <cofactor evidence="1 7">
        <name>heme</name>
        <dbReference type="ChEBI" id="CHEBI:30413"/>
    </cofactor>
</comment>
<evidence type="ECO:0000313" key="9">
    <source>
        <dbReference type="EMBL" id="PMB65321.1"/>
    </source>
</evidence>
<dbReference type="InterPro" id="IPR001128">
    <property type="entry name" value="Cyt_P450"/>
</dbReference>
<dbReference type="AlphaFoldDB" id="A0A2N6NDH0"/>
<keyword evidence="6 8" id="KW-0503">Monooxygenase</keyword>
<dbReference type="Pfam" id="PF00067">
    <property type="entry name" value="p450"/>
    <property type="match status" value="1"/>
</dbReference>
<dbReference type="GO" id="GO:0016705">
    <property type="term" value="F:oxidoreductase activity, acting on paired donors, with incorporation or reduction of molecular oxygen"/>
    <property type="evidence" value="ECO:0007669"/>
    <property type="project" value="InterPro"/>
</dbReference>
<dbReference type="InterPro" id="IPR036396">
    <property type="entry name" value="Cyt_P450_sf"/>
</dbReference>
<dbReference type="GO" id="GO:0008168">
    <property type="term" value="F:methyltransferase activity"/>
    <property type="evidence" value="ECO:0007669"/>
    <property type="project" value="UniProtKB-KW"/>
</dbReference>
<proteinExistence type="inferred from homology"/>
<dbReference type="PANTHER" id="PTHR24305:SF168">
    <property type="entry name" value="P450, PUTATIVE (EUROFUNG)-RELATED"/>
    <property type="match status" value="1"/>
</dbReference>